<sequence length="307" mass="33312">MVAWTTIDAPRSLAQTLGVLRHGPRDPTTVITPGEALHATLTPEGPVTIRWRWDHDPAPVDADGLTVDLWGPGARWVSPRLDDWVGTHDQAIEWPGAPEVVAAALRQVRPRRWGATSNPYHALLPTVLGQRVTAAEAKSQWRALVNEVGQPAPGPSEIVGSLRLPPEPASVIQPTWWFHRLGIDPQRARALVEVARRAPKFWEWADAGSATLGAKLAHLPGIGPWTITKVLAPVCGDPDVVVIGDYHLANTVVWALTGTPRGTDEEMLELLAPYAGQRGRIVVGLVASVGQAPKFGPRQRIVPIHRL</sequence>
<evidence type="ECO:0000256" key="2">
    <source>
        <dbReference type="ARBA" id="ARBA00023204"/>
    </source>
</evidence>
<keyword evidence="1" id="KW-0227">DNA damage</keyword>
<protein>
    <submittedName>
        <fullName evidence="3">3-methyladenine DNA glycosylase</fullName>
    </submittedName>
</protein>
<dbReference type="InterPro" id="IPR051912">
    <property type="entry name" value="Alkylbase_DNA_Glycosylase/TA"/>
</dbReference>
<dbReference type="GO" id="GO:0005737">
    <property type="term" value="C:cytoplasm"/>
    <property type="evidence" value="ECO:0007669"/>
    <property type="project" value="TreeGrafter"/>
</dbReference>
<dbReference type="AlphaFoldDB" id="A0A2G6KDJ5"/>
<name>A0A2G6KDJ5_9ACTN</name>
<dbReference type="Gene3D" id="1.10.340.30">
    <property type="entry name" value="Hypothetical protein, domain 2"/>
    <property type="match status" value="1"/>
</dbReference>
<gene>
    <name evidence="3" type="ORF">CSA55_01845</name>
</gene>
<evidence type="ECO:0000313" key="4">
    <source>
        <dbReference type="Proteomes" id="UP000230914"/>
    </source>
</evidence>
<dbReference type="PANTHER" id="PTHR43003:SF6">
    <property type="entry name" value="DNA GLYCOSYLASE"/>
    <property type="match status" value="1"/>
</dbReference>
<dbReference type="GO" id="GO:0043916">
    <property type="term" value="F:DNA-7-methylguanine glycosylase activity"/>
    <property type="evidence" value="ECO:0007669"/>
    <property type="project" value="TreeGrafter"/>
</dbReference>
<accession>A0A2G6KDJ5</accession>
<dbReference type="SUPFAM" id="SSF48150">
    <property type="entry name" value="DNA-glycosylase"/>
    <property type="match status" value="1"/>
</dbReference>
<dbReference type="GO" id="GO:0006307">
    <property type="term" value="P:DNA alkylation repair"/>
    <property type="evidence" value="ECO:0007669"/>
    <property type="project" value="TreeGrafter"/>
</dbReference>
<comment type="caution">
    <text evidence="3">The sequence shown here is derived from an EMBL/GenBank/DDBJ whole genome shotgun (WGS) entry which is preliminary data.</text>
</comment>
<dbReference type="GO" id="GO:0006285">
    <property type="term" value="P:base-excision repair, AP site formation"/>
    <property type="evidence" value="ECO:0007669"/>
    <property type="project" value="TreeGrafter"/>
</dbReference>
<organism evidence="3 4">
    <name type="scientific">Ilumatobacter coccineus</name>
    <dbReference type="NCBI Taxonomy" id="467094"/>
    <lineage>
        <taxon>Bacteria</taxon>
        <taxon>Bacillati</taxon>
        <taxon>Actinomycetota</taxon>
        <taxon>Acidimicrobiia</taxon>
        <taxon>Acidimicrobiales</taxon>
        <taxon>Ilumatobacteraceae</taxon>
        <taxon>Ilumatobacter</taxon>
    </lineage>
</organism>
<reference evidence="3 4" key="1">
    <citation type="submission" date="2017-10" db="EMBL/GenBank/DDBJ databases">
        <title>Novel microbial diversity and functional potential in the marine mammal oral microbiome.</title>
        <authorList>
            <person name="Dudek N.K."/>
            <person name="Sun C.L."/>
            <person name="Burstein D."/>
            <person name="Kantor R.S."/>
            <person name="Aliaga Goltsman D.S."/>
            <person name="Bik E.M."/>
            <person name="Thomas B.C."/>
            <person name="Banfield J.F."/>
            <person name="Relman D.A."/>
        </authorList>
    </citation>
    <scope>NUCLEOTIDE SEQUENCE [LARGE SCALE GENOMIC DNA]</scope>
    <source>
        <strain evidence="3">DOLJORAL78_61_10</strain>
    </source>
</reference>
<dbReference type="GO" id="GO:0032131">
    <property type="term" value="F:alkylated DNA binding"/>
    <property type="evidence" value="ECO:0007669"/>
    <property type="project" value="TreeGrafter"/>
</dbReference>
<proteinExistence type="predicted"/>
<evidence type="ECO:0000313" key="3">
    <source>
        <dbReference type="EMBL" id="PIE33695.1"/>
    </source>
</evidence>
<dbReference type="EMBL" id="PDSL01000027">
    <property type="protein sequence ID" value="PIE33695.1"/>
    <property type="molecule type" value="Genomic_DNA"/>
</dbReference>
<evidence type="ECO:0000256" key="1">
    <source>
        <dbReference type="ARBA" id="ARBA00022763"/>
    </source>
</evidence>
<dbReference type="GO" id="GO:0032993">
    <property type="term" value="C:protein-DNA complex"/>
    <property type="evidence" value="ECO:0007669"/>
    <property type="project" value="TreeGrafter"/>
</dbReference>
<dbReference type="PANTHER" id="PTHR43003">
    <property type="entry name" value="DNA-3-METHYLADENINE GLYCOSYLASE"/>
    <property type="match status" value="1"/>
</dbReference>
<dbReference type="Proteomes" id="UP000230914">
    <property type="component" value="Unassembled WGS sequence"/>
</dbReference>
<dbReference type="GO" id="GO:0008725">
    <property type="term" value="F:DNA-3-methyladenine glycosylase activity"/>
    <property type="evidence" value="ECO:0007669"/>
    <property type="project" value="TreeGrafter"/>
</dbReference>
<keyword evidence="2" id="KW-0234">DNA repair</keyword>
<dbReference type="InterPro" id="IPR011257">
    <property type="entry name" value="DNA_glycosylase"/>
</dbReference>